<dbReference type="Gene3D" id="1.10.357.10">
    <property type="entry name" value="Tetracycline Repressor, domain 2"/>
    <property type="match status" value="1"/>
</dbReference>
<dbReference type="AlphaFoldDB" id="A0A2M9B8P1"/>
<keyword evidence="1 2" id="KW-0238">DNA-binding</keyword>
<dbReference type="PRINTS" id="PR00455">
    <property type="entry name" value="HTHTETR"/>
</dbReference>
<evidence type="ECO:0000256" key="2">
    <source>
        <dbReference type="PROSITE-ProRule" id="PRU00335"/>
    </source>
</evidence>
<proteinExistence type="predicted"/>
<dbReference type="Pfam" id="PF00440">
    <property type="entry name" value="TetR_N"/>
    <property type="match status" value="1"/>
</dbReference>
<dbReference type="PANTHER" id="PTHR30055">
    <property type="entry name" value="HTH-TYPE TRANSCRIPTIONAL REGULATOR RUTR"/>
    <property type="match status" value="1"/>
</dbReference>
<dbReference type="InterPro" id="IPR050109">
    <property type="entry name" value="HTH-type_TetR-like_transc_reg"/>
</dbReference>
<dbReference type="SUPFAM" id="SSF46689">
    <property type="entry name" value="Homeodomain-like"/>
    <property type="match status" value="1"/>
</dbReference>
<gene>
    <name evidence="4" type="ORF">CLV56_3795</name>
</gene>
<reference evidence="4 5" key="1">
    <citation type="submission" date="2017-11" db="EMBL/GenBank/DDBJ databases">
        <title>Genomic Encyclopedia of Archaeal and Bacterial Type Strains, Phase II (KMG-II): From Individual Species to Whole Genera.</title>
        <authorList>
            <person name="Goeker M."/>
        </authorList>
    </citation>
    <scope>NUCLEOTIDE SEQUENCE [LARGE SCALE GENOMIC DNA]</scope>
    <source>
        <strain evidence="4 5">DSM 27763</strain>
    </source>
</reference>
<dbReference type="GO" id="GO:0003700">
    <property type="term" value="F:DNA-binding transcription factor activity"/>
    <property type="evidence" value="ECO:0007669"/>
    <property type="project" value="TreeGrafter"/>
</dbReference>
<comment type="caution">
    <text evidence="4">The sequence shown here is derived from an EMBL/GenBank/DDBJ whole genome shotgun (WGS) entry which is preliminary data.</text>
</comment>
<dbReference type="InterPro" id="IPR023772">
    <property type="entry name" value="DNA-bd_HTH_TetR-type_CS"/>
</dbReference>
<evidence type="ECO:0000256" key="1">
    <source>
        <dbReference type="ARBA" id="ARBA00023125"/>
    </source>
</evidence>
<dbReference type="EMBL" id="PGEZ01000002">
    <property type="protein sequence ID" value="PJJ54287.1"/>
    <property type="molecule type" value="Genomic_DNA"/>
</dbReference>
<dbReference type="InterPro" id="IPR001647">
    <property type="entry name" value="HTH_TetR"/>
</dbReference>
<feature type="domain" description="HTH tetR-type" evidence="3">
    <location>
        <begin position="33"/>
        <end position="93"/>
    </location>
</feature>
<name>A0A2M9B8P1_9ACTN</name>
<accession>A0A2M9B8P1</accession>
<dbReference type="GO" id="GO:0000976">
    <property type="term" value="F:transcription cis-regulatory region binding"/>
    <property type="evidence" value="ECO:0007669"/>
    <property type="project" value="TreeGrafter"/>
</dbReference>
<organism evidence="4 5">
    <name type="scientific">Mumia flava</name>
    <dbReference type="NCBI Taxonomy" id="1348852"/>
    <lineage>
        <taxon>Bacteria</taxon>
        <taxon>Bacillati</taxon>
        <taxon>Actinomycetota</taxon>
        <taxon>Actinomycetes</taxon>
        <taxon>Propionibacteriales</taxon>
        <taxon>Nocardioidaceae</taxon>
        <taxon>Mumia</taxon>
    </lineage>
</organism>
<dbReference type="PROSITE" id="PS50977">
    <property type="entry name" value="HTH_TETR_2"/>
    <property type="match status" value="1"/>
</dbReference>
<keyword evidence="5" id="KW-1185">Reference proteome</keyword>
<dbReference type="PROSITE" id="PS01081">
    <property type="entry name" value="HTH_TETR_1"/>
    <property type="match status" value="1"/>
</dbReference>
<dbReference type="Proteomes" id="UP000230842">
    <property type="component" value="Unassembled WGS sequence"/>
</dbReference>
<protein>
    <submittedName>
        <fullName evidence="4">AcrR family transcriptional regulator</fullName>
    </submittedName>
</protein>
<sequence>MPQRTERAKPAPDRWPYGKMADMASGRVRMNPDVRREQIVSAAGRVFAERSYDEVSTTELAAACGISRGLLNHYFATKRDLYLAVLARLLDGPRLPTPAFVEGATVEDRVEESVRDWVAMVAHHPQAWLAAAALLGQPRDGEIQELVDTYVERMADGICEIAGLHDVRAEPEVRVALHGYSAFATTTTRRWLGGGGVTRDQLEQLLAATLVTLVRQTIPALLAAR</sequence>
<evidence type="ECO:0000313" key="5">
    <source>
        <dbReference type="Proteomes" id="UP000230842"/>
    </source>
</evidence>
<dbReference type="InterPro" id="IPR009057">
    <property type="entry name" value="Homeodomain-like_sf"/>
</dbReference>
<feature type="DNA-binding region" description="H-T-H motif" evidence="2">
    <location>
        <begin position="56"/>
        <end position="75"/>
    </location>
</feature>
<evidence type="ECO:0000259" key="3">
    <source>
        <dbReference type="PROSITE" id="PS50977"/>
    </source>
</evidence>
<evidence type="ECO:0000313" key="4">
    <source>
        <dbReference type="EMBL" id="PJJ54287.1"/>
    </source>
</evidence>
<dbReference type="PANTHER" id="PTHR30055:SF174">
    <property type="entry name" value="TRANSCRIPTIONAL REGULATORY PROTEIN (PROBABLY TETR-FAMILY)-RELATED"/>
    <property type="match status" value="1"/>
</dbReference>